<dbReference type="Proteomes" id="UP001500973">
    <property type="component" value="Unassembled WGS sequence"/>
</dbReference>
<dbReference type="EMBL" id="BAAAIZ010000045">
    <property type="protein sequence ID" value="GAA1425984.1"/>
    <property type="molecule type" value="Genomic_DNA"/>
</dbReference>
<protein>
    <submittedName>
        <fullName evidence="1">Uncharacterized protein</fullName>
    </submittedName>
</protein>
<keyword evidence="2" id="KW-1185">Reference proteome</keyword>
<sequence>MVGGRGLWRSRLAVHVPSGHSGASRTVVGAISRAAHVVPLLDSADLLGVDSDSASPFP</sequence>
<proteinExistence type="predicted"/>
<reference evidence="2" key="1">
    <citation type="journal article" date="2019" name="Int. J. Syst. Evol. Microbiol.">
        <title>The Global Catalogue of Microorganisms (GCM) 10K type strain sequencing project: providing services to taxonomists for standard genome sequencing and annotation.</title>
        <authorList>
            <consortium name="The Broad Institute Genomics Platform"/>
            <consortium name="The Broad Institute Genome Sequencing Center for Infectious Disease"/>
            <person name="Wu L."/>
            <person name="Ma J."/>
        </authorList>
    </citation>
    <scope>NUCLEOTIDE SEQUENCE [LARGE SCALE GENOMIC DNA]</scope>
    <source>
        <strain evidence="2">JCM 11756</strain>
    </source>
</reference>
<gene>
    <name evidence="1" type="ORF">GCM10009601_33940</name>
</gene>
<evidence type="ECO:0000313" key="2">
    <source>
        <dbReference type="Proteomes" id="UP001500973"/>
    </source>
</evidence>
<accession>A0ABP4JP47</accession>
<name>A0ABP4JP47_9ACTN</name>
<comment type="caution">
    <text evidence="1">The sequence shown here is derived from an EMBL/GenBank/DDBJ whole genome shotgun (WGS) entry which is preliminary data.</text>
</comment>
<organism evidence="1 2">
    <name type="scientific">Streptomyces thermospinosisporus</name>
    <dbReference type="NCBI Taxonomy" id="161482"/>
    <lineage>
        <taxon>Bacteria</taxon>
        <taxon>Bacillati</taxon>
        <taxon>Actinomycetota</taxon>
        <taxon>Actinomycetes</taxon>
        <taxon>Kitasatosporales</taxon>
        <taxon>Streptomycetaceae</taxon>
        <taxon>Streptomyces</taxon>
    </lineage>
</organism>
<evidence type="ECO:0000313" key="1">
    <source>
        <dbReference type="EMBL" id="GAA1425984.1"/>
    </source>
</evidence>